<dbReference type="CDD" id="cd19757">
    <property type="entry name" value="Bbox1"/>
    <property type="match status" value="1"/>
</dbReference>
<feature type="compositionally biased region" description="Polar residues" evidence="1">
    <location>
        <begin position="61"/>
        <end position="88"/>
    </location>
</feature>
<feature type="non-terminal residue" evidence="2">
    <location>
        <position position="272"/>
    </location>
</feature>
<feature type="compositionally biased region" description="Polar residues" evidence="1">
    <location>
        <begin position="127"/>
        <end position="138"/>
    </location>
</feature>
<evidence type="ECO:0000313" key="2">
    <source>
        <dbReference type="EMBL" id="PPR03265.1"/>
    </source>
</evidence>
<protein>
    <submittedName>
        <fullName evidence="2">Uncharacterized protein</fullName>
    </submittedName>
</protein>
<dbReference type="InParanoid" id="A0A409YJT7"/>
<evidence type="ECO:0000256" key="1">
    <source>
        <dbReference type="SAM" id="MobiDB-lite"/>
    </source>
</evidence>
<dbReference type="OrthoDB" id="3022075at2759"/>
<feature type="region of interest" description="Disordered" evidence="1">
    <location>
        <begin position="1"/>
        <end position="101"/>
    </location>
</feature>
<dbReference type="AlphaFoldDB" id="A0A409YJT7"/>
<evidence type="ECO:0000313" key="3">
    <source>
        <dbReference type="Proteomes" id="UP000284842"/>
    </source>
</evidence>
<gene>
    <name evidence="2" type="ORF">CVT24_012810</name>
</gene>
<proteinExistence type="predicted"/>
<feature type="region of interest" description="Disordered" evidence="1">
    <location>
        <begin position="115"/>
        <end position="141"/>
    </location>
</feature>
<accession>A0A409YJT7</accession>
<reference evidence="2 3" key="1">
    <citation type="journal article" date="2018" name="Evol. Lett.">
        <title>Horizontal gene cluster transfer increased hallucinogenic mushroom diversity.</title>
        <authorList>
            <person name="Reynolds H.T."/>
            <person name="Vijayakumar V."/>
            <person name="Gluck-Thaler E."/>
            <person name="Korotkin H.B."/>
            <person name="Matheny P.B."/>
            <person name="Slot J.C."/>
        </authorList>
    </citation>
    <scope>NUCLEOTIDE SEQUENCE [LARGE SCALE GENOMIC DNA]</scope>
    <source>
        <strain evidence="2 3">2629</strain>
    </source>
</reference>
<dbReference type="EMBL" id="NHTK01001082">
    <property type="protein sequence ID" value="PPR03265.1"/>
    <property type="molecule type" value="Genomic_DNA"/>
</dbReference>
<keyword evidence="3" id="KW-1185">Reference proteome</keyword>
<dbReference type="Proteomes" id="UP000284842">
    <property type="component" value="Unassembled WGS sequence"/>
</dbReference>
<feature type="compositionally biased region" description="Polar residues" evidence="1">
    <location>
        <begin position="24"/>
        <end position="35"/>
    </location>
</feature>
<name>A0A409YJT7_9AGAR</name>
<sequence>MDSGEGVALLSTTTRKRKNPAVTVAQSSSKKNPTQYRRRVEVHRTGKPPKIVTEDRPFTANLKNPSPSDKKLGSTSATDLFPSATSDTGHLADGVEPTPATDVRDVHQDFQDNYDCNHVNVEHPPKETNTQQAGGTKSKTSKTQDDYLREFVLKIDEILPALLSREWLDEDQRTCRQCNRHQKAIWRCRDCSFGELLCRGCMRRTHVINPLHKIECWMGTHFRPAALWEVGGYFVVKHSQKTTASACSFLGGKLQQVEEEHQEMAPVSEVYL</sequence>
<comment type="caution">
    <text evidence="2">The sequence shown here is derived from an EMBL/GenBank/DDBJ whole genome shotgun (WGS) entry which is preliminary data.</text>
</comment>
<organism evidence="2 3">
    <name type="scientific">Panaeolus cyanescens</name>
    <dbReference type="NCBI Taxonomy" id="181874"/>
    <lineage>
        <taxon>Eukaryota</taxon>
        <taxon>Fungi</taxon>
        <taxon>Dikarya</taxon>
        <taxon>Basidiomycota</taxon>
        <taxon>Agaricomycotina</taxon>
        <taxon>Agaricomycetes</taxon>
        <taxon>Agaricomycetidae</taxon>
        <taxon>Agaricales</taxon>
        <taxon>Agaricineae</taxon>
        <taxon>Galeropsidaceae</taxon>
        <taxon>Panaeolus</taxon>
    </lineage>
</organism>